<dbReference type="GO" id="GO:0010181">
    <property type="term" value="F:FMN binding"/>
    <property type="evidence" value="ECO:0007669"/>
    <property type="project" value="InterPro"/>
</dbReference>
<keyword evidence="8 14" id="KW-0479">Metal-binding</keyword>
<comment type="cofactor">
    <cofactor evidence="2 14">
        <name>[4Fe-4S] cluster</name>
        <dbReference type="ChEBI" id="CHEBI:49883"/>
    </cofactor>
</comment>
<evidence type="ECO:0000256" key="3">
    <source>
        <dbReference type="ARBA" id="ARBA00007523"/>
    </source>
</evidence>
<dbReference type="SUPFAM" id="SSF142984">
    <property type="entry name" value="Nqo1 middle domain-like"/>
    <property type="match status" value="1"/>
</dbReference>
<name>I4BB98_TURPD</name>
<dbReference type="EC" id="7.1.1.-" evidence="14"/>
<dbReference type="PROSITE" id="PS00645">
    <property type="entry name" value="COMPLEX1_51K_2"/>
    <property type="match status" value="1"/>
</dbReference>
<comment type="similarity">
    <text evidence="3 14">Belongs to the complex I 51 kDa subunit family.</text>
</comment>
<dbReference type="InterPro" id="IPR037207">
    <property type="entry name" value="Nuop51_4Fe4S-bd_sf"/>
</dbReference>
<comment type="cofactor">
    <cofactor evidence="1 14">
        <name>FMN</name>
        <dbReference type="ChEBI" id="CHEBI:58210"/>
    </cofactor>
</comment>
<evidence type="ECO:0000256" key="9">
    <source>
        <dbReference type="ARBA" id="ARBA00022967"/>
    </source>
</evidence>
<evidence type="ECO:0000313" key="16">
    <source>
        <dbReference type="EMBL" id="AFM14555.1"/>
    </source>
</evidence>
<reference evidence="16 17" key="1">
    <citation type="submission" date="2012-06" db="EMBL/GenBank/DDBJ databases">
        <title>The complete chromosome of genome of Turneriella parva DSM 21527.</title>
        <authorList>
            <consortium name="US DOE Joint Genome Institute (JGI-PGF)"/>
            <person name="Lucas S."/>
            <person name="Han J."/>
            <person name="Lapidus A."/>
            <person name="Bruce D."/>
            <person name="Goodwin L."/>
            <person name="Pitluck S."/>
            <person name="Peters L."/>
            <person name="Kyrpides N."/>
            <person name="Mavromatis K."/>
            <person name="Ivanova N."/>
            <person name="Mikhailova N."/>
            <person name="Chertkov O."/>
            <person name="Detter J.C."/>
            <person name="Tapia R."/>
            <person name="Han C."/>
            <person name="Land M."/>
            <person name="Hauser L."/>
            <person name="Markowitz V."/>
            <person name="Cheng J.-F."/>
            <person name="Hugenholtz P."/>
            <person name="Woyke T."/>
            <person name="Wu D."/>
            <person name="Gronow S."/>
            <person name="Wellnitz S."/>
            <person name="Brambilla E."/>
            <person name="Klenk H.-P."/>
            <person name="Eisen J.A."/>
        </authorList>
    </citation>
    <scope>NUCLEOTIDE SEQUENCE [LARGE SCALE GENOMIC DNA]</scope>
    <source>
        <strain evidence="17">ATCC BAA-1111 / DSM 21527 / NCTC 11395 / H</strain>
    </source>
</reference>
<keyword evidence="11 14" id="KW-0411">Iron-sulfur</keyword>
<evidence type="ECO:0000256" key="8">
    <source>
        <dbReference type="ARBA" id="ARBA00022723"/>
    </source>
</evidence>
<organism evidence="16 17">
    <name type="scientific">Turneriella parva (strain ATCC BAA-1111 / DSM 21527 / NCTC 11395 / H)</name>
    <name type="common">Leptospira parva</name>
    <dbReference type="NCBI Taxonomy" id="869212"/>
    <lineage>
        <taxon>Bacteria</taxon>
        <taxon>Pseudomonadati</taxon>
        <taxon>Spirochaetota</taxon>
        <taxon>Spirochaetia</taxon>
        <taxon>Leptospirales</taxon>
        <taxon>Leptospiraceae</taxon>
        <taxon>Turneriella</taxon>
    </lineage>
</organism>
<evidence type="ECO:0000313" key="17">
    <source>
        <dbReference type="Proteomes" id="UP000006048"/>
    </source>
</evidence>
<dbReference type="InterPro" id="IPR001949">
    <property type="entry name" value="NADH-UbQ_OxRdtase_51kDa_CS"/>
</dbReference>
<dbReference type="NCBIfam" id="NF010120">
    <property type="entry name" value="PRK13596.1"/>
    <property type="match status" value="1"/>
</dbReference>
<comment type="catalytic activity">
    <reaction evidence="13 14">
        <text>a quinone + NADH + 5 H(+)(in) = a quinol + NAD(+) + 4 H(+)(out)</text>
        <dbReference type="Rhea" id="RHEA:57888"/>
        <dbReference type="ChEBI" id="CHEBI:15378"/>
        <dbReference type="ChEBI" id="CHEBI:24646"/>
        <dbReference type="ChEBI" id="CHEBI:57540"/>
        <dbReference type="ChEBI" id="CHEBI:57945"/>
        <dbReference type="ChEBI" id="CHEBI:132124"/>
    </reaction>
</comment>
<evidence type="ECO:0000256" key="11">
    <source>
        <dbReference type="ARBA" id="ARBA00023014"/>
    </source>
</evidence>
<dbReference type="GO" id="GO:0046872">
    <property type="term" value="F:metal ion binding"/>
    <property type="evidence" value="ECO:0007669"/>
    <property type="project" value="UniProtKB-KW"/>
</dbReference>
<accession>I4BB98</accession>
<dbReference type="EMBL" id="CP002959">
    <property type="protein sequence ID" value="AFM14555.1"/>
    <property type="molecule type" value="Genomic_DNA"/>
</dbReference>
<dbReference type="GO" id="GO:0051287">
    <property type="term" value="F:NAD binding"/>
    <property type="evidence" value="ECO:0007669"/>
    <property type="project" value="UniProtKB-UniRule"/>
</dbReference>
<dbReference type="Gene3D" id="1.20.1440.230">
    <property type="entry name" value="NADH-ubiquinone oxidoreductase 51kDa subunit, iron-sulphur binding domain"/>
    <property type="match status" value="1"/>
</dbReference>
<dbReference type="Gene3D" id="6.10.250.1450">
    <property type="match status" value="1"/>
</dbReference>
<dbReference type="SUPFAM" id="SSF140490">
    <property type="entry name" value="Nqo1C-terminal domain-like"/>
    <property type="match status" value="1"/>
</dbReference>
<dbReference type="PANTHER" id="PTHR43578:SF3">
    <property type="entry name" value="NADH-QUINONE OXIDOREDUCTASE SUBUNIT F"/>
    <property type="match status" value="1"/>
</dbReference>
<dbReference type="Pfam" id="PF10589">
    <property type="entry name" value="NADH_4Fe-4S"/>
    <property type="match status" value="1"/>
</dbReference>
<dbReference type="GO" id="GO:0051539">
    <property type="term" value="F:4 iron, 4 sulfur cluster binding"/>
    <property type="evidence" value="ECO:0007669"/>
    <property type="project" value="UniProtKB-UniRule"/>
</dbReference>
<dbReference type="Gene3D" id="3.10.20.600">
    <property type="match status" value="1"/>
</dbReference>
<dbReference type="SMART" id="SM00928">
    <property type="entry name" value="NADH_4Fe-4S"/>
    <property type="match status" value="1"/>
</dbReference>
<dbReference type="OrthoDB" id="9761899at2"/>
<dbReference type="AlphaFoldDB" id="I4BB98"/>
<evidence type="ECO:0000256" key="6">
    <source>
        <dbReference type="ARBA" id="ARBA00022643"/>
    </source>
</evidence>
<dbReference type="STRING" id="869212.Turpa_3921"/>
<dbReference type="InterPro" id="IPR019575">
    <property type="entry name" value="Nuop51_4Fe4S-bd"/>
</dbReference>
<keyword evidence="7 14" id="KW-0874">Quinone</keyword>
<dbReference type="Pfam" id="PF10531">
    <property type="entry name" value="SLBB"/>
    <property type="match status" value="1"/>
</dbReference>
<evidence type="ECO:0000256" key="5">
    <source>
        <dbReference type="ARBA" id="ARBA00022630"/>
    </source>
</evidence>
<dbReference type="GO" id="GO:0016491">
    <property type="term" value="F:oxidoreductase activity"/>
    <property type="evidence" value="ECO:0007669"/>
    <property type="project" value="UniProtKB-KW"/>
</dbReference>
<keyword evidence="10 14" id="KW-0408">Iron</keyword>
<dbReference type="Pfam" id="PF01512">
    <property type="entry name" value="Complex1_51K"/>
    <property type="match status" value="1"/>
</dbReference>
<dbReference type="FunFam" id="3.40.50.11540:FF:000001">
    <property type="entry name" value="NADH dehydrogenase [ubiquinone] flavoprotein 1, mitochondrial"/>
    <property type="match status" value="1"/>
</dbReference>
<evidence type="ECO:0000256" key="14">
    <source>
        <dbReference type="RuleBase" id="RU364066"/>
    </source>
</evidence>
<dbReference type="Proteomes" id="UP000006048">
    <property type="component" value="Chromosome"/>
</dbReference>
<dbReference type="HOGENOM" id="CLU_014881_0_1_12"/>
<keyword evidence="12 14" id="KW-0520">NAD</keyword>
<dbReference type="FunFam" id="3.10.20.600:FF:000003">
    <property type="entry name" value="NADH-quinone oxidoreductase subunit F"/>
    <property type="match status" value="1"/>
</dbReference>
<dbReference type="PANTHER" id="PTHR43578">
    <property type="entry name" value="NADH-QUINONE OXIDOREDUCTASE SUBUNIT F"/>
    <property type="match status" value="1"/>
</dbReference>
<proteinExistence type="inferred from homology"/>
<gene>
    <name evidence="16" type="ordered locus">Turpa_3921</name>
</gene>
<evidence type="ECO:0000256" key="7">
    <source>
        <dbReference type="ARBA" id="ARBA00022719"/>
    </source>
</evidence>
<dbReference type="InterPro" id="IPR011537">
    <property type="entry name" value="NADH-UbQ_OxRdtase_suF"/>
</dbReference>
<dbReference type="SUPFAM" id="SSF142019">
    <property type="entry name" value="Nqo1 FMN-binding domain-like"/>
    <property type="match status" value="1"/>
</dbReference>
<keyword evidence="17" id="KW-1185">Reference proteome</keyword>
<evidence type="ECO:0000259" key="15">
    <source>
        <dbReference type="SMART" id="SM00928"/>
    </source>
</evidence>
<keyword evidence="6 14" id="KW-0288">FMN</keyword>
<dbReference type="GO" id="GO:0048038">
    <property type="term" value="F:quinone binding"/>
    <property type="evidence" value="ECO:0007669"/>
    <property type="project" value="UniProtKB-KW"/>
</dbReference>
<dbReference type="GO" id="GO:0008137">
    <property type="term" value="F:NADH dehydrogenase (ubiquinone) activity"/>
    <property type="evidence" value="ECO:0007669"/>
    <property type="project" value="InterPro"/>
</dbReference>
<comment type="function">
    <text evidence="14">NDH-1 shuttles electrons from NADH, via FMN and iron-sulfur (Fe-S) centers, to quinones in the respiratory chain.</text>
</comment>
<evidence type="ECO:0000256" key="12">
    <source>
        <dbReference type="ARBA" id="ARBA00023027"/>
    </source>
</evidence>
<feature type="domain" description="NADH-ubiquinone oxidoreductase 51kDa subunit iron-sulphur binding" evidence="15">
    <location>
        <begin position="344"/>
        <end position="389"/>
    </location>
</feature>
<dbReference type="KEGG" id="tpx:Turpa_3921"/>
<dbReference type="PATRIC" id="fig|869212.3.peg.3952"/>
<evidence type="ECO:0000256" key="4">
    <source>
        <dbReference type="ARBA" id="ARBA00022485"/>
    </source>
</evidence>
<protein>
    <recommendedName>
        <fullName evidence="14">NADH-quinone oxidoreductase subunit F</fullName>
        <ecNumber evidence="14">7.1.1.-</ecNumber>
    </recommendedName>
</protein>
<dbReference type="NCBIfam" id="TIGR01959">
    <property type="entry name" value="nuoF_fam"/>
    <property type="match status" value="1"/>
</dbReference>
<dbReference type="FunFam" id="1.20.1440.230:FF:000001">
    <property type="entry name" value="Mitochondrial NADH dehydrogenase flavoprotein 1"/>
    <property type="match status" value="1"/>
</dbReference>
<evidence type="ECO:0000256" key="10">
    <source>
        <dbReference type="ARBA" id="ARBA00023004"/>
    </source>
</evidence>
<dbReference type="InterPro" id="IPR019554">
    <property type="entry name" value="Soluble_ligand-bd"/>
</dbReference>
<dbReference type="InterPro" id="IPR011538">
    <property type="entry name" value="Nuo51_FMN-bd"/>
</dbReference>
<dbReference type="Gene3D" id="3.40.50.11540">
    <property type="entry name" value="NADH-ubiquinone oxidoreductase 51kDa subunit"/>
    <property type="match status" value="1"/>
</dbReference>
<evidence type="ECO:0000256" key="1">
    <source>
        <dbReference type="ARBA" id="ARBA00001917"/>
    </source>
</evidence>
<keyword evidence="16" id="KW-0560">Oxidoreductase</keyword>
<dbReference type="PROSITE" id="PS00644">
    <property type="entry name" value="COMPLEX1_51K_1"/>
    <property type="match status" value="1"/>
</dbReference>
<dbReference type="RefSeq" id="WP_014805032.1">
    <property type="nucleotide sequence ID" value="NC_018020.1"/>
</dbReference>
<dbReference type="InterPro" id="IPR037225">
    <property type="entry name" value="Nuo51_FMN-bd_sf"/>
</dbReference>
<keyword evidence="5 14" id="KW-0285">Flavoprotein</keyword>
<keyword evidence="9" id="KW-1278">Translocase</keyword>
<keyword evidence="4 14" id="KW-0004">4Fe-4S</keyword>
<evidence type="ECO:0000256" key="13">
    <source>
        <dbReference type="ARBA" id="ARBA00047712"/>
    </source>
</evidence>
<evidence type="ECO:0000256" key="2">
    <source>
        <dbReference type="ARBA" id="ARBA00001966"/>
    </source>
</evidence>
<sequence>MHPAKSRPPHSKEHRVVLNYFHLENSHTRKVYEEQGGYAQLKRLLVTEKEQWNPNAIIEEVKKSNLRGRGGAGFATGMKWSFVPKDGPEPKYVVCNADESEPGTFKDRFMIEEIPHSIIEGMIIAALALNSEQGYIYVRGEFYRGWERLEAALTEAYAAGYLGDNILGTGRKFHLATYRGAGAYICGEETALLESLEGKRGHPRLKPPFPAFKGLYASPTVVNNVETFATVPAVFRLGAETYSKLCKGNEKSGGTKIFSISGHVQNPGIYEVPLGLPLAEVMEIAGGLRPGRSLKAVIPGGSSTPILTAEEAAKAILDYEGMAAMGTFLGSGGLMFLDDTTDMVELTHRVAHFYSHESCGQCTPCREGSRWVGDVVHRLRDKHAEEGDIDTLLSFAGNMGNGTTICPFSDAVVMGVTPILKKFRQDFVTRLRS</sequence>